<evidence type="ECO:0000313" key="3">
    <source>
        <dbReference type="Proteomes" id="UP000478052"/>
    </source>
</evidence>
<sequence length="141" mass="16134">NDCKKTWNNLRDAFRRAMKKSQTTSGQSAKYIKKWKYEEEMSFLRPHMRERDTISSLNLSDGESEANNDENGIVEVEEGDIDFDINSSITHINTESPTISSSAENKIRSQKELTKTNIRKRKQPIGSASATLMEYIIKTKA</sequence>
<gene>
    <name evidence="2" type="ORF">FWK35_00038127</name>
</gene>
<dbReference type="InterPro" id="IPR039353">
    <property type="entry name" value="TF_Adf1"/>
</dbReference>
<dbReference type="AlphaFoldDB" id="A0A6G0VPE8"/>
<dbReference type="PANTHER" id="PTHR12243:SF67">
    <property type="entry name" value="COREPRESSOR OF PANGOLIN, ISOFORM A-RELATED"/>
    <property type="match status" value="1"/>
</dbReference>
<name>A0A6G0VPE8_APHCR</name>
<dbReference type="PROSITE" id="PS51029">
    <property type="entry name" value="MADF"/>
    <property type="match status" value="1"/>
</dbReference>
<feature type="non-terminal residue" evidence="2">
    <location>
        <position position="1"/>
    </location>
</feature>
<reference evidence="2 3" key="1">
    <citation type="submission" date="2019-08" db="EMBL/GenBank/DDBJ databases">
        <title>Whole genome of Aphis craccivora.</title>
        <authorList>
            <person name="Voronova N.V."/>
            <person name="Shulinski R.S."/>
            <person name="Bandarenka Y.V."/>
            <person name="Zhorov D.G."/>
            <person name="Warner D."/>
        </authorList>
    </citation>
    <scope>NUCLEOTIDE SEQUENCE [LARGE SCALE GENOMIC DNA]</scope>
    <source>
        <strain evidence="2">180601</strain>
        <tissue evidence="2">Whole Body</tissue>
    </source>
</reference>
<protein>
    <submittedName>
        <fullName evidence="2">Variant-silencing SET domain-containing protein-like</fullName>
    </submittedName>
</protein>
<proteinExistence type="predicted"/>
<dbReference type="PANTHER" id="PTHR12243">
    <property type="entry name" value="MADF DOMAIN TRANSCRIPTION FACTOR"/>
    <property type="match status" value="1"/>
</dbReference>
<accession>A0A6G0VPE8</accession>
<feature type="domain" description="MADF" evidence="1">
    <location>
        <begin position="1"/>
        <end position="49"/>
    </location>
</feature>
<keyword evidence="3" id="KW-1185">Reference proteome</keyword>
<dbReference type="Proteomes" id="UP000478052">
    <property type="component" value="Unassembled WGS sequence"/>
</dbReference>
<organism evidence="2 3">
    <name type="scientific">Aphis craccivora</name>
    <name type="common">Cowpea aphid</name>
    <dbReference type="NCBI Taxonomy" id="307492"/>
    <lineage>
        <taxon>Eukaryota</taxon>
        <taxon>Metazoa</taxon>
        <taxon>Ecdysozoa</taxon>
        <taxon>Arthropoda</taxon>
        <taxon>Hexapoda</taxon>
        <taxon>Insecta</taxon>
        <taxon>Pterygota</taxon>
        <taxon>Neoptera</taxon>
        <taxon>Paraneoptera</taxon>
        <taxon>Hemiptera</taxon>
        <taxon>Sternorrhyncha</taxon>
        <taxon>Aphidomorpha</taxon>
        <taxon>Aphidoidea</taxon>
        <taxon>Aphididae</taxon>
        <taxon>Aphidini</taxon>
        <taxon>Aphis</taxon>
        <taxon>Aphis</taxon>
    </lineage>
</organism>
<dbReference type="EMBL" id="VUJU01013959">
    <property type="protein sequence ID" value="KAF0703279.1"/>
    <property type="molecule type" value="Genomic_DNA"/>
</dbReference>
<evidence type="ECO:0000313" key="2">
    <source>
        <dbReference type="EMBL" id="KAF0703279.1"/>
    </source>
</evidence>
<dbReference type="Pfam" id="PF10545">
    <property type="entry name" value="MADF_DNA_bdg"/>
    <property type="match status" value="1"/>
</dbReference>
<dbReference type="OrthoDB" id="6614687at2759"/>
<dbReference type="InterPro" id="IPR006578">
    <property type="entry name" value="MADF-dom"/>
</dbReference>
<evidence type="ECO:0000259" key="1">
    <source>
        <dbReference type="PROSITE" id="PS51029"/>
    </source>
</evidence>
<comment type="caution">
    <text evidence="2">The sequence shown here is derived from an EMBL/GenBank/DDBJ whole genome shotgun (WGS) entry which is preliminary data.</text>
</comment>